<accession>A0A1X7GNZ8</accession>
<dbReference type="AlphaFoldDB" id="A0A1X7GNZ8"/>
<keyword evidence="1 3" id="KW-0808">Transferase</keyword>
<dbReference type="RefSeq" id="WP_046218284.1">
    <property type="nucleotide sequence ID" value="NZ_CP015325.1"/>
</dbReference>
<keyword evidence="4" id="KW-1185">Reference proteome</keyword>
<reference evidence="3 4" key="1">
    <citation type="journal article" date="2015" name="PLoS ONE">
        <title>Genome Sequence of Bacillus endophyticus and Analysis of Its Companion Mechanism in the Ketogulonigenium vulgare-Bacillus Strain Consortium.</title>
        <authorList>
            <person name="Jia N."/>
            <person name="Du J."/>
            <person name="Ding M.Z."/>
            <person name="Gao F."/>
            <person name="Yuan Y.J."/>
        </authorList>
    </citation>
    <scope>NUCLEOTIDE SEQUENCE [LARGE SCALE GENOMIC DNA]</scope>
    <source>
        <strain evidence="3 4">Hbe603</strain>
        <plasmid evidence="4">pbeh3</plasmid>
    </source>
</reference>
<evidence type="ECO:0000256" key="1">
    <source>
        <dbReference type="ARBA" id="ARBA00022679"/>
    </source>
</evidence>
<dbReference type="OrthoDB" id="2900974at2"/>
<proteinExistence type="predicted"/>
<dbReference type="GeneID" id="93704216"/>
<name>A0A1X7GNZ8_9BACI</name>
<sequence>MKVYQVPAQADDELQKKIADLLMQQMTRTHTEETYQTLLNGIQQSLQEGSLSKIVVAEEHSTVLGLAFFNIGISLKKGGKYIWLNDLFVHKEHRNRGIAKKILLHVIRWAENEGLKGIELQTGINNSVTKHLYNSLGFHDIISKRYGFTF</sequence>
<keyword evidence="3" id="KW-0614">Plasmid</keyword>
<dbReference type="Proteomes" id="UP000036202">
    <property type="component" value="Plasmid pbeh3"/>
</dbReference>
<geneLocation type="plasmid" evidence="4">
    <name>pbeh3</name>
</geneLocation>
<dbReference type="InterPro" id="IPR050832">
    <property type="entry name" value="Bact_Acetyltransf"/>
</dbReference>
<evidence type="ECO:0000313" key="4">
    <source>
        <dbReference type="Proteomes" id="UP000036202"/>
    </source>
</evidence>
<evidence type="ECO:0000256" key="2">
    <source>
        <dbReference type="ARBA" id="ARBA00023315"/>
    </source>
</evidence>
<dbReference type="PROSITE" id="PS51186">
    <property type="entry name" value="GNAT"/>
    <property type="match status" value="1"/>
</dbReference>
<dbReference type="EMBL" id="CP015325">
    <property type="protein sequence ID" value="AWG44678.1"/>
    <property type="molecule type" value="Genomic_DNA"/>
</dbReference>
<dbReference type="KEGG" id="beo:BEH_25295"/>
<dbReference type="Pfam" id="PF00583">
    <property type="entry name" value="Acetyltransf_1"/>
    <property type="match status" value="1"/>
</dbReference>
<dbReference type="SUPFAM" id="SSF55729">
    <property type="entry name" value="Acyl-CoA N-acyltransferases (Nat)"/>
    <property type="match status" value="1"/>
</dbReference>
<organism evidence="3 4">
    <name type="scientific">Priestia filamentosa</name>
    <dbReference type="NCBI Taxonomy" id="1402861"/>
    <lineage>
        <taxon>Bacteria</taxon>
        <taxon>Bacillati</taxon>
        <taxon>Bacillota</taxon>
        <taxon>Bacilli</taxon>
        <taxon>Bacillales</taxon>
        <taxon>Bacillaceae</taxon>
        <taxon>Priestia</taxon>
    </lineage>
</organism>
<dbReference type="PANTHER" id="PTHR43877">
    <property type="entry name" value="AMINOALKYLPHOSPHONATE N-ACETYLTRANSFERASE-RELATED-RELATED"/>
    <property type="match status" value="1"/>
</dbReference>
<protein>
    <submittedName>
        <fullName evidence="3">Acetyltransferase</fullName>
    </submittedName>
</protein>
<gene>
    <name evidence="3" type="ORF">BEH_25295</name>
</gene>
<keyword evidence="2" id="KW-0012">Acyltransferase</keyword>
<dbReference type="InterPro" id="IPR016181">
    <property type="entry name" value="Acyl_CoA_acyltransferase"/>
</dbReference>
<dbReference type="Gene3D" id="3.40.630.30">
    <property type="match status" value="1"/>
</dbReference>
<evidence type="ECO:0000313" key="3">
    <source>
        <dbReference type="EMBL" id="AWG44678.1"/>
    </source>
</evidence>
<dbReference type="InterPro" id="IPR000182">
    <property type="entry name" value="GNAT_dom"/>
</dbReference>
<dbReference type="GO" id="GO:0016747">
    <property type="term" value="F:acyltransferase activity, transferring groups other than amino-acyl groups"/>
    <property type="evidence" value="ECO:0007669"/>
    <property type="project" value="InterPro"/>
</dbReference>
<dbReference type="CDD" id="cd04301">
    <property type="entry name" value="NAT_SF"/>
    <property type="match status" value="1"/>
</dbReference>
<accession>A0A2S1M003</accession>